<name>X1A8N2_9ZZZZ</name>
<gene>
    <name evidence="1" type="ORF">S01H4_23535</name>
</gene>
<dbReference type="InterPro" id="IPR026487">
    <property type="entry name" value="CHP04141"/>
</dbReference>
<organism evidence="1">
    <name type="scientific">marine sediment metagenome</name>
    <dbReference type="NCBI Taxonomy" id="412755"/>
    <lineage>
        <taxon>unclassified sequences</taxon>
        <taxon>metagenomes</taxon>
        <taxon>ecological metagenomes</taxon>
    </lineage>
</organism>
<feature type="non-terminal residue" evidence="1">
    <location>
        <position position="1"/>
    </location>
</feature>
<sequence length="225" mass="26303">GVRYRESDESVMKYNTFSCLVYETELDGYLYVLSGGDWHQIEKDWSESVRRKVEDIALSDIPLPPSFQGEKEGDYNKRVAESKGWALMDKQIINLSPPYDRIEFCDLMTPEKKLIHVKRKTESSTLSHLFAQGAISAELLFRNREFREKCREKARNIGEEWQDLIPEDRPVTSDYEIIYAIVARSRPDWPKWLPFFSQLNLCNTKTRLSSFGYKISLRHVPADPL</sequence>
<accession>X1A8N2</accession>
<protein>
    <submittedName>
        <fullName evidence="1">Uncharacterized protein</fullName>
    </submittedName>
</protein>
<dbReference type="NCBIfam" id="TIGR04141">
    <property type="entry name" value="TIGR04141 family sporadically distributed protein"/>
    <property type="match status" value="1"/>
</dbReference>
<comment type="caution">
    <text evidence="1">The sequence shown here is derived from an EMBL/GenBank/DDBJ whole genome shotgun (WGS) entry which is preliminary data.</text>
</comment>
<dbReference type="AlphaFoldDB" id="X1A8N2"/>
<reference evidence="1" key="1">
    <citation type="journal article" date="2014" name="Front. Microbiol.">
        <title>High frequency of phylogenetically diverse reductive dehalogenase-homologous genes in deep subseafloor sedimentary metagenomes.</title>
        <authorList>
            <person name="Kawai M."/>
            <person name="Futagami T."/>
            <person name="Toyoda A."/>
            <person name="Takaki Y."/>
            <person name="Nishi S."/>
            <person name="Hori S."/>
            <person name="Arai W."/>
            <person name="Tsubouchi T."/>
            <person name="Morono Y."/>
            <person name="Uchiyama I."/>
            <person name="Ito T."/>
            <person name="Fujiyama A."/>
            <person name="Inagaki F."/>
            <person name="Takami H."/>
        </authorList>
    </citation>
    <scope>NUCLEOTIDE SEQUENCE</scope>
    <source>
        <strain evidence="1">Expedition CK06-06</strain>
    </source>
</reference>
<proteinExistence type="predicted"/>
<dbReference type="EMBL" id="BART01010933">
    <property type="protein sequence ID" value="GAG78695.1"/>
    <property type="molecule type" value="Genomic_DNA"/>
</dbReference>
<dbReference type="Pfam" id="PF19614">
    <property type="entry name" value="DUF6119"/>
    <property type="match status" value="1"/>
</dbReference>
<evidence type="ECO:0000313" key="1">
    <source>
        <dbReference type="EMBL" id="GAG78695.1"/>
    </source>
</evidence>